<dbReference type="EMBL" id="CM056744">
    <property type="protein sequence ID" value="KAJ8666825.1"/>
    <property type="molecule type" value="Genomic_DNA"/>
</dbReference>
<dbReference type="Proteomes" id="UP001239111">
    <property type="component" value="Chromosome 4"/>
</dbReference>
<organism evidence="1 2">
    <name type="scientific">Eretmocerus hayati</name>
    <dbReference type="NCBI Taxonomy" id="131215"/>
    <lineage>
        <taxon>Eukaryota</taxon>
        <taxon>Metazoa</taxon>
        <taxon>Ecdysozoa</taxon>
        <taxon>Arthropoda</taxon>
        <taxon>Hexapoda</taxon>
        <taxon>Insecta</taxon>
        <taxon>Pterygota</taxon>
        <taxon>Neoptera</taxon>
        <taxon>Endopterygota</taxon>
        <taxon>Hymenoptera</taxon>
        <taxon>Apocrita</taxon>
        <taxon>Proctotrupomorpha</taxon>
        <taxon>Chalcidoidea</taxon>
        <taxon>Aphelinidae</taxon>
        <taxon>Aphelininae</taxon>
        <taxon>Eretmocerus</taxon>
    </lineage>
</organism>
<sequence length="512" mass="55980">MADLALSREVNNNQEVVRVADVVAAAHFIENHDGSNADELPPDIVALANLIRVDTLPEKSKRTYTQKYNLYKTWCTNHHITNHVSEDAFKDTLSGSTVAAAIYHKLPFAEEYTSHSMRRSSATLYADSGADLEDLVRHGKWKNPKCAQGYVADSKYTKNKTAHQLSNFIMFDEHRSQVFPASSSSSMAMFQPPSEQASTSTHNLVPPPSLASDFGDVSLPPSSKRALPQGFFTANRKSCKASSTIVSSDISGCCDESSVAVSTAQISSVPTFGVSTLPGTSLVAQSSKPVIKSVQRVSQPFKINHSCPSHSSPTEPLQSCHTSSPTVPLVLDSDIADLLEDTSDTDILDNNLQAPMNCQNMSHSQVELNQESHQQPGEEFVVNQYWSDPVFHPTPPDKLSCIPGHADDGDHPDSTSQIDDDLSYVASPDRQDPAYNPPGTIWKSISEIFENPQRTRHSQNAPSQRASSVVSNASEHNEDLQGREFKIGPAVVKLVKRSHFSIHFHMGGDSQK</sequence>
<evidence type="ECO:0000313" key="2">
    <source>
        <dbReference type="Proteomes" id="UP001239111"/>
    </source>
</evidence>
<proteinExistence type="predicted"/>
<accession>A0ACC2NB14</accession>
<keyword evidence="2" id="KW-1185">Reference proteome</keyword>
<comment type="caution">
    <text evidence="1">The sequence shown here is derived from an EMBL/GenBank/DDBJ whole genome shotgun (WGS) entry which is preliminary data.</text>
</comment>
<reference evidence="1" key="1">
    <citation type="submission" date="2023-04" db="EMBL/GenBank/DDBJ databases">
        <title>A chromosome-level genome assembly of the parasitoid wasp Eretmocerus hayati.</title>
        <authorList>
            <person name="Zhong Y."/>
            <person name="Liu S."/>
            <person name="Liu Y."/>
        </authorList>
    </citation>
    <scope>NUCLEOTIDE SEQUENCE</scope>
    <source>
        <strain evidence="1">ZJU_SS_LIU_2023</strain>
    </source>
</reference>
<evidence type="ECO:0000313" key="1">
    <source>
        <dbReference type="EMBL" id="KAJ8666825.1"/>
    </source>
</evidence>
<protein>
    <submittedName>
        <fullName evidence="1">Uncharacterized protein</fullName>
    </submittedName>
</protein>
<gene>
    <name evidence="1" type="ORF">QAD02_008487</name>
</gene>
<name>A0ACC2NB14_9HYME</name>